<gene>
    <name evidence="1" type="ORF">HNQ68_003464</name>
</gene>
<reference evidence="1 2" key="1">
    <citation type="submission" date="2020-08" db="EMBL/GenBank/DDBJ databases">
        <title>Genomic Encyclopedia of Type Strains, Phase IV (KMG-IV): sequencing the most valuable type-strain genomes for metagenomic binning, comparative biology and taxonomic classification.</title>
        <authorList>
            <person name="Goeker M."/>
        </authorList>
    </citation>
    <scope>NUCLEOTIDE SEQUENCE [LARGE SCALE GENOMIC DNA]</scope>
    <source>
        <strain evidence="1 2">DSM 25620</strain>
    </source>
</reference>
<dbReference type="AlphaFoldDB" id="A0A7W8APE8"/>
<proteinExistence type="predicted"/>
<organism evidence="1 2">
    <name type="scientific">Pseudochrobactrum saccharolyticum</name>
    <dbReference type="NCBI Taxonomy" id="354352"/>
    <lineage>
        <taxon>Bacteria</taxon>
        <taxon>Pseudomonadati</taxon>
        <taxon>Pseudomonadota</taxon>
        <taxon>Alphaproteobacteria</taxon>
        <taxon>Hyphomicrobiales</taxon>
        <taxon>Brucellaceae</taxon>
        <taxon>Pseudochrobactrum</taxon>
    </lineage>
</organism>
<evidence type="ECO:0000313" key="2">
    <source>
        <dbReference type="Proteomes" id="UP000531231"/>
    </source>
</evidence>
<dbReference type="Proteomes" id="UP000531231">
    <property type="component" value="Unassembled WGS sequence"/>
</dbReference>
<keyword evidence="2" id="KW-1185">Reference proteome</keyword>
<evidence type="ECO:0000313" key="1">
    <source>
        <dbReference type="EMBL" id="MBB5092891.1"/>
    </source>
</evidence>
<protein>
    <submittedName>
        <fullName evidence="1">Uncharacterized protein</fullName>
    </submittedName>
</protein>
<name>A0A7W8APE8_9HYPH</name>
<dbReference type="EMBL" id="JACHIL010000014">
    <property type="protein sequence ID" value="MBB5092891.1"/>
    <property type="molecule type" value="Genomic_DNA"/>
</dbReference>
<sequence length="37" mass="4090">MSLGAIAINLILPAPVLIVEDDMQVRLRLENLLLQFG</sequence>
<feature type="non-terminal residue" evidence="1">
    <location>
        <position position="37"/>
    </location>
</feature>
<comment type="caution">
    <text evidence="1">The sequence shown here is derived from an EMBL/GenBank/DDBJ whole genome shotgun (WGS) entry which is preliminary data.</text>
</comment>
<accession>A0A7W8APE8</accession>